<dbReference type="EMBL" id="CP010899">
    <property type="protein sequence ID" value="ALA96948.1"/>
    <property type="molecule type" value="Genomic_DNA"/>
</dbReference>
<keyword evidence="3" id="KW-1185">Reference proteome</keyword>
<dbReference type="Proteomes" id="UP000062963">
    <property type="component" value="Chromosome"/>
</dbReference>
<keyword evidence="1" id="KW-0175">Coiled coil</keyword>
<dbReference type="STRING" id="273035.SKUN_0023"/>
<feature type="coiled-coil region" evidence="1">
    <location>
        <begin position="427"/>
        <end position="458"/>
    </location>
</feature>
<evidence type="ECO:0000313" key="2">
    <source>
        <dbReference type="EMBL" id="ALA96948.1"/>
    </source>
</evidence>
<gene>
    <name evidence="2" type="ORF">SKUN_0023</name>
</gene>
<dbReference type="PATRIC" id="fig|273035.7.peg.24"/>
<proteinExistence type="predicted"/>
<name>A0A0K2JES9_SPIKU</name>
<reference evidence="2 3" key="1">
    <citation type="journal article" date="2015" name="Genome Announc.">
        <title>Complete Genome Sequence of Spiroplasma kunkelii Strain CR2-3x, Causal Agent of Corn Stunt Disease in Zea mays L.</title>
        <authorList>
            <person name="Davis R.E."/>
            <person name="Shao J."/>
            <person name="Dally E.L."/>
            <person name="Zhao Y."/>
            <person name="Gasparich G.E."/>
            <person name="Gaynor B.J."/>
            <person name="Athey J.C."/>
            <person name="Harrison N.A."/>
            <person name="Donofrio N."/>
        </authorList>
    </citation>
    <scope>NUCLEOTIDE SEQUENCE [LARGE SCALE GENOMIC DNA]</scope>
    <source>
        <strain evidence="2 3">CR2-3x</strain>
    </source>
</reference>
<organism evidence="2 3">
    <name type="scientific">Spiroplasma kunkelii CR2-3x</name>
    <dbReference type="NCBI Taxonomy" id="273035"/>
    <lineage>
        <taxon>Bacteria</taxon>
        <taxon>Bacillati</taxon>
        <taxon>Mycoplasmatota</taxon>
        <taxon>Mollicutes</taxon>
        <taxon>Entomoplasmatales</taxon>
        <taxon>Spiroplasmataceae</taxon>
        <taxon>Spiroplasma</taxon>
    </lineage>
</organism>
<dbReference type="KEGG" id="skn:SKUN_0023"/>
<dbReference type="OrthoDB" id="9874700at2"/>
<dbReference type="AlphaFoldDB" id="A0A0K2JES9"/>
<sequence length="470" mass="55130">MNNEIDFKELNKQPEYLNYLEKGKYPILSEQKYYIDIPWIIANRKAAPLTIGQGLMFNCDNDDTQDWIEEWYEKNYVYSKLFQNELANSLYGRSVMYLLKTETGDLTIDVAPIGSSVRIAKYSEIEQYAEMWILPAQSDYMWYQKVQFYPRKAKITYYTAKDLEIGIWQTYGELESKLRPVSIMEYDTGIEILPIVEFTNLPKLAHGTKTTADAVPDCLPVFNLIKDVQDNIYYKRIERIINRTHFVGQKNTTNSLTDTGKGDEELVSADAIITSTVQQYAMTGTTGVGLIHAQQNYTEITIDSDYSMKMIFNGAGYEYDNFSGNNYTNKTESLMNNKLDIHTTLQKRSLRFPKLYRLFDYIFKHYKKWDSLDDNSQNNDNFRPYTLEFIDISIVNEITQSEVIDRQINNGTITHVRAIHKQEKVTNKKARMMYEEVKKEQKEQKEQLEQEMNYIDYNQTREEDIKGDIQ</sequence>
<dbReference type="RefSeq" id="WP_053390331.1">
    <property type="nucleotide sequence ID" value="NZ_CP010899.1"/>
</dbReference>
<protein>
    <submittedName>
        <fullName evidence="2">p54</fullName>
    </submittedName>
</protein>
<evidence type="ECO:0000313" key="3">
    <source>
        <dbReference type="Proteomes" id="UP000062963"/>
    </source>
</evidence>
<accession>A0A0K2JES9</accession>
<evidence type="ECO:0000256" key="1">
    <source>
        <dbReference type="SAM" id="Coils"/>
    </source>
</evidence>